<dbReference type="GO" id="GO:0005777">
    <property type="term" value="C:peroxisome"/>
    <property type="evidence" value="ECO:0007669"/>
    <property type="project" value="TreeGrafter"/>
</dbReference>
<keyword evidence="3" id="KW-0460">Magnesium</keyword>
<comment type="caution">
    <text evidence="9">The sequence shown here is derived from an EMBL/GenBank/DDBJ whole genome shotgun (WGS) entry which is preliminary data.</text>
</comment>
<dbReference type="GO" id="GO:0001561">
    <property type="term" value="P:fatty acid alpha-oxidation"/>
    <property type="evidence" value="ECO:0007669"/>
    <property type="project" value="TreeGrafter"/>
</dbReference>
<dbReference type="InterPro" id="IPR045025">
    <property type="entry name" value="HACL1-like"/>
</dbReference>
<organism evidence="9 10">
    <name type="scientific">Coptis chinensis</name>
    <dbReference type="NCBI Taxonomy" id="261450"/>
    <lineage>
        <taxon>Eukaryota</taxon>
        <taxon>Viridiplantae</taxon>
        <taxon>Streptophyta</taxon>
        <taxon>Embryophyta</taxon>
        <taxon>Tracheophyta</taxon>
        <taxon>Spermatophyta</taxon>
        <taxon>Magnoliopsida</taxon>
        <taxon>Ranunculales</taxon>
        <taxon>Ranunculaceae</taxon>
        <taxon>Coptidoideae</taxon>
        <taxon>Coptis</taxon>
    </lineage>
</organism>
<evidence type="ECO:0000259" key="8">
    <source>
        <dbReference type="Pfam" id="PF02775"/>
    </source>
</evidence>
<keyword evidence="2" id="KW-0479">Metal-binding</keyword>
<proteinExistence type="predicted"/>
<dbReference type="EC" id="4.1.2.63" evidence="7"/>
<gene>
    <name evidence="9" type="ORF">IFM89_018338</name>
</gene>
<sequence>MVQPVVLITCHFVPSHLFSFSGANHDGCWPKCSRSNEPRTRLDAGNLGTMGVGAGYCIAAAVASPDALLFFVEGDSDLDLSPWKSRH</sequence>
<evidence type="ECO:0000256" key="5">
    <source>
        <dbReference type="ARBA" id="ARBA00044451"/>
    </source>
</evidence>
<evidence type="ECO:0000313" key="10">
    <source>
        <dbReference type="Proteomes" id="UP000631114"/>
    </source>
</evidence>
<comment type="catalytic activity">
    <reaction evidence="5">
        <text>a 2-hydroxy-3-methyl fatty acyl-CoA = a 2-methyl-branched fatty aldehyde + formyl-CoA</text>
        <dbReference type="Rhea" id="RHEA:25375"/>
        <dbReference type="ChEBI" id="CHEBI:49188"/>
        <dbReference type="ChEBI" id="CHEBI:57376"/>
        <dbReference type="ChEBI" id="CHEBI:58783"/>
        <dbReference type="EC" id="4.1.2.63"/>
    </reaction>
    <physiologicalReaction direction="left-to-right" evidence="5">
        <dbReference type="Rhea" id="RHEA:25376"/>
    </physiologicalReaction>
</comment>
<protein>
    <recommendedName>
        <fullName evidence="7">2-hydroxyacyl-CoA lyase</fullName>
        <ecNumber evidence="7">4.1.2.63</ecNumber>
    </recommendedName>
</protein>
<evidence type="ECO:0000313" key="9">
    <source>
        <dbReference type="EMBL" id="KAF9621253.1"/>
    </source>
</evidence>
<comment type="cofactor">
    <cofactor evidence="1">
        <name>thiamine diphosphate</name>
        <dbReference type="ChEBI" id="CHEBI:58937"/>
    </cofactor>
</comment>
<reference evidence="9 10" key="1">
    <citation type="submission" date="2020-10" db="EMBL/GenBank/DDBJ databases">
        <title>The Coptis chinensis genome and diversification of protoberbering-type alkaloids.</title>
        <authorList>
            <person name="Wang B."/>
            <person name="Shu S."/>
            <person name="Song C."/>
            <person name="Liu Y."/>
        </authorList>
    </citation>
    <scope>NUCLEOTIDE SEQUENCE [LARGE SCALE GENOMIC DNA]</scope>
    <source>
        <strain evidence="9">HL-2020</strain>
        <tissue evidence="9">Leaf</tissue>
    </source>
</reference>
<dbReference type="InterPro" id="IPR029061">
    <property type="entry name" value="THDP-binding"/>
</dbReference>
<keyword evidence="10" id="KW-1185">Reference proteome</keyword>
<dbReference type="GO" id="GO:0046872">
    <property type="term" value="F:metal ion binding"/>
    <property type="evidence" value="ECO:0007669"/>
    <property type="project" value="UniProtKB-KW"/>
</dbReference>
<dbReference type="SUPFAM" id="SSF52518">
    <property type="entry name" value="Thiamin diphosphate-binding fold (THDP-binding)"/>
    <property type="match status" value="1"/>
</dbReference>
<dbReference type="Gene3D" id="3.40.50.970">
    <property type="match status" value="1"/>
</dbReference>
<accession>A0A835ITD5</accession>
<dbReference type="PANTHER" id="PTHR43710">
    <property type="entry name" value="2-HYDROXYACYL-COA LYASE"/>
    <property type="match status" value="1"/>
</dbReference>
<dbReference type="InterPro" id="IPR011766">
    <property type="entry name" value="TPP_enzyme_TPP-bd"/>
</dbReference>
<comment type="catalytic activity">
    <reaction evidence="6">
        <text>an (R)-2-hydroxy-long-chain-fatty acyl-CoA = a long-chain fatty aldehyde + formyl-CoA</text>
        <dbReference type="Rhea" id="RHEA:67444"/>
        <dbReference type="ChEBI" id="CHEBI:17176"/>
        <dbReference type="ChEBI" id="CHEBI:57376"/>
        <dbReference type="ChEBI" id="CHEBI:170012"/>
        <dbReference type="EC" id="4.1.2.63"/>
    </reaction>
    <physiologicalReaction direction="left-to-right" evidence="6">
        <dbReference type="Rhea" id="RHEA:67445"/>
    </physiologicalReaction>
</comment>
<keyword evidence="4" id="KW-0456">Lyase</keyword>
<evidence type="ECO:0000256" key="4">
    <source>
        <dbReference type="ARBA" id="ARBA00023239"/>
    </source>
</evidence>
<evidence type="ECO:0000256" key="1">
    <source>
        <dbReference type="ARBA" id="ARBA00001964"/>
    </source>
</evidence>
<dbReference type="Pfam" id="PF02775">
    <property type="entry name" value="TPP_enzyme_C"/>
    <property type="match status" value="1"/>
</dbReference>
<dbReference type="GO" id="GO:0106359">
    <property type="term" value="F:2-hydroxyacyl-CoA lyase activity"/>
    <property type="evidence" value="ECO:0007669"/>
    <property type="project" value="UniProtKB-EC"/>
</dbReference>
<evidence type="ECO:0000256" key="6">
    <source>
        <dbReference type="ARBA" id="ARBA00044454"/>
    </source>
</evidence>
<dbReference type="OrthoDB" id="1719450at2759"/>
<dbReference type="PANTHER" id="PTHR43710:SF2">
    <property type="entry name" value="2-HYDROXYACYL-COA LYASE 1"/>
    <property type="match status" value="1"/>
</dbReference>
<evidence type="ECO:0000256" key="7">
    <source>
        <dbReference type="ARBA" id="ARBA00044518"/>
    </source>
</evidence>
<evidence type="ECO:0000256" key="2">
    <source>
        <dbReference type="ARBA" id="ARBA00022723"/>
    </source>
</evidence>
<evidence type="ECO:0000256" key="3">
    <source>
        <dbReference type="ARBA" id="ARBA00022842"/>
    </source>
</evidence>
<feature type="domain" description="Thiamine pyrophosphate enzyme TPP-binding" evidence="8">
    <location>
        <begin position="32"/>
        <end position="78"/>
    </location>
</feature>
<dbReference type="Proteomes" id="UP000631114">
    <property type="component" value="Unassembled WGS sequence"/>
</dbReference>
<dbReference type="EMBL" id="JADFTS010000002">
    <property type="protein sequence ID" value="KAF9621253.1"/>
    <property type="molecule type" value="Genomic_DNA"/>
</dbReference>
<dbReference type="AlphaFoldDB" id="A0A835ITD5"/>
<dbReference type="GO" id="GO:0030976">
    <property type="term" value="F:thiamine pyrophosphate binding"/>
    <property type="evidence" value="ECO:0007669"/>
    <property type="project" value="InterPro"/>
</dbReference>
<name>A0A835ITD5_9MAGN</name>